<gene>
    <name evidence="6" type="ORF">LA5096_02724</name>
</gene>
<dbReference type="GeneID" id="97670095"/>
<dbReference type="Gene3D" id="3.30.70.20">
    <property type="match status" value="2"/>
</dbReference>
<dbReference type="Pfam" id="PF13187">
    <property type="entry name" value="Fer4_9"/>
    <property type="match status" value="1"/>
</dbReference>
<dbReference type="STRING" id="311410.LA5095_01469"/>
<keyword evidence="4" id="KW-0411">Iron-sulfur</keyword>
<dbReference type="Proteomes" id="UP000049983">
    <property type="component" value="Unassembled WGS sequence"/>
</dbReference>
<name>A0A0M7AB34_9HYPH</name>
<dbReference type="RefSeq" id="WP_055113511.1">
    <property type="nucleotide sequence ID" value="NZ_CXWA01000001.1"/>
</dbReference>
<proteinExistence type="predicted"/>
<keyword evidence="2" id="KW-0479">Metal-binding</keyword>
<accession>A0A0M7AB34</accession>
<dbReference type="PROSITE" id="PS00198">
    <property type="entry name" value="4FE4S_FER_1"/>
    <property type="match status" value="2"/>
</dbReference>
<reference evidence="7" key="1">
    <citation type="submission" date="2015-07" db="EMBL/GenBank/DDBJ databases">
        <authorList>
            <person name="Rodrigo-Torres Lidia"/>
            <person name="Arahal R.David."/>
        </authorList>
    </citation>
    <scope>NUCLEOTIDE SEQUENCE [LARGE SCALE GENOMIC DNA]</scope>
    <source>
        <strain evidence="7">CECT 5096</strain>
    </source>
</reference>
<dbReference type="InterPro" id="IPR050572">
    <property type="entry name" value="Fe-S_Ferredoxin"/>
</dbReference>
<evidence type="ECO:0000259" key="5">
    <source>
        <dbReference type="PROSITE" id="PS51379"/>
    </source>
</evidence>
<keyword evidence="3" id="KW-0408">Iron</keyword>
<dbReference type="PANTHER" id="PTHR43687:SF4">
    <property type="entry name" value="BLR5484 PROTEIN"/>
    <property type="match status" value="1"/>
</dbReference>
<evidence type="ECO:0000313" key="7">
    <source>
        <dbReference type="Proteomes" id="UP000049983"/>
    </source>
</evidence>
<evidence type="ECO:0000256" key="3">
    <source>
        <dbReference type="ARBA" id="ARBA00023004"/>
    </source>
</evidence>
<keyword evidence="1" id="KW-0004">4Fe-4S</keyword>
<feature type="domain" description="4Fe-4S ferredoxin-type" evidence="5">
    <location>
        <begin position="529"/>
        <end position="558"/>
    </location>
</feature>
<dbReference type="Pfam" id="PF12838">
    <property type="entry name" value="Fer4_7"/>
    <property type="match status" value="1"/>
</dbReference>
<evidence type="ECO:0000256" key="4">
    <source>
        <dbReference type="ARBA" id="ARBA00023014"/>
    </source>
</evidence>
<dbReference type="AlphaFoldDB" id="A0A0M7AB34"/>
<dbReference type="PANTHER" id="PTHR43687">
    <property type="entry name" value="ADENYLYLSULFATE REDUCTASE, BETA SUBUNIT"/>
    <property type="match status" value="1"/>
</dbReference>
<feature type="domain" description="4Fe-4S ferredoxin-type" evidence="5">
    <location>
        <begin position="300"/>
        <end position="329"/>
    </location>
</feature>
<keyword evidence="7" id="KW-1185">Reference proteome</keyword>
<evidence type="ECO:0000313" key="6">
    <source>
        <dbReference type="EMBL" id="CTQ70943.1"/>
    </source>
</evidence>
<dbReference type="PROSITE" id="PS51379">
    <property type="entry name" value="4FE4S_FER_2"/>
    <property type="match status" value="3"/>
</dbReference>
<dbReference type="EMBL" id="CXWC01000010">
    <property type="protein sequence ID" value="CTQ70943.1"/>
    <property type="molecule type" value="Genomic_DNA"/>
</dbReference>
<protein>
    <submittedName>
        <fullName evidence="6">NADH-plastoquinone oxidoreductase subunit</fullName>
    </submittedName>
</protein>
<dbReference type="InterPro" id="IPR017896">
    <property type="entry name" value="4Fe4S_Fe-S-bd"/>
</dbReference>
<dbReference type="GO" id="GO:0051539">
    <property type="term" value="F:4 iron, 4 sulfur cluster binding"/>
    <property type="evidence" value="ECO:0007669"/>
    <property type="project" value="UniProtKB-KW"/>
</dbReference>
<organism evidence="6 7">
    <name type="scientific">Roseibium album</name>
    <dbReference type="NCBI Taxonomy" id="311410"/>
    <lineage>
        <taxon>Bacteria</taxon>
        <taxon>Pseudomonadati</taxon>
        <taxon>Pseudomonadota</taxon>
        <taxon>Alphaproteobacteria</taxon>
        <taxon>Hyphomicrobiales</taxon>
        <taxon>Stappiaceae</taxon>
        <taxon>Roseibium</taxon>
    </lineage>
</organism>
<dbReference type="SUPFAM" id="SSF54862">
    <property type="entry name" value="4Fe-4S ferredoxins"/>
    <property type="match status" value="1"/>
</dbReference>
<sequence>MSDSKILLCDCRKSQVIEPERIEQTTGLSCSKIHTELCRAEAGIAEEAIRAGNVLIACGQEQTFFEEIAADIDADDPIFVDLRDRAGWTASTNAPTPKMAALIADALLPLPAEKVLDVQSAGTCIILGDAEVALSAAGHLCDALSVTVVLAPDADLPVTDDRRFDIVRGRVKAATGALGQFSLSFEQLQERIPGGRGTFGWTEPRSGGRTECDIILDLRKAVQPLFPAPDKREGYLRTDPGNTEARIKALLEASQLTGTFEKPIYVKLNEQLCAHSRAQKTGCTRCLDLCPTGAISPAGDHVVVDAMTCAGCGSCSAVCPSGAISYDAPPVEHIFQRIRTLSSTWRKLDTGSPHLLVHDGSHGLELIRLSARYGKGLPYDVIPLEIQALAGFGHSEMLSALASGFGSVTLLLSPETERDGLSFQLELANAIARNDQIRSIEPTDPDQLEAYLYEERQVEPVAQPILPIGSRRQVTRLAAKALNDTDEPIVLPKGAPYGAVDLNLSSCTLCLSCVSLCPAGALKENPDKPQLRFQEDACLQCGICVNLCPESALSLEPRLNLADDALTPVVLKEEEPFNCVECGKPFGVRSMVERMTEKLAGKHGMFQDNKAAKLIQMCDDCRVNAVYHSENNPFAMGEKPKVRTTEDYISKRRDH</sequence>
<dbReference type="InterPro" id="IPR017900">
    <property type="entry name" value="4Fe4S_Fe_S_CS"/>
</dbReference>
<evidence type="ECO:0000256" key="2">
    <source>
        <dbReference type="ARBA" id="ARBA00022723"/>
    </source>
</evidence>
<dbReference type="OrthoDB" id="9800445at2"/>
<evidence type="ECO:0000256" key="1">
    <source>
        <dbReference type="ARBA" id="ARBA00022485"/>
    </source>
</evidence>
<feature type="domain" description="4Fe-4S ferredoxin-type" evidence="5">
    <location>
        <begin position="498"/>
        <end position="527"/>
    </location>
</feature>
<dbReference type="GO" id="GO:0046872">
    <property type="term" value="F:metal ion binding"/>
    <property type="evidence" value="ECO:0007669"/>
    <property type="project" value="UniProtKB-KW"/>
</dbReference>